<dbReference type="GO" id="GO:0005930">
    <property type="term" value="C:axoneme"/>
    <property type="evidence" value="ECO:0007669"/>
    <property type="project" value="UniProtKB-SubCell"/>
</dbReference>
<dbReference type="InterPro" id="IPR021897">
    <property type="entry name" value="FAP206"/>
</dbReference>
<keyword evidence="10" id="KW-0282">Flagellum</keyword>
<gene>
    <name evidence="10" type="ORF">MEDL_46477</name>
</gene>
<comment type="subcellular location">
    <subcellularLocation>
        <location evidence="1">Cytoplasm</location>
        <location evidence="1">Cytoskeleton</location>
        <location evidence="1">Cilium axoneme</location>
    </subcellularLocation>
</comment>
<evidence type="ECO:0000256" key="7">
    <source>
        <dbReference type="ARBA" id="ARBA00023212"/>
    </source>
</evidence>
<evidence type="ECO:0000256" key="8">
    <source>
        <dbReference type="ARBA" id="ARBA00023273"/>
    </source>
</evidence>
<reference evidence="10" key="1">
    <citation type="submission" date="2021-03" db="EMBL/GenBank/DDBJ databases">
        <authorList>
            <person name="Bekaert M."/>
        </authorList>
    </citation>
    <scope>NUCLEOTIDE SEQUENCE</scope>
</reference>
<evidence type="ECO:0000256" key="4">
    <source>
        <dbReference type="ARBA" id="ARBA00022490"/>
    </source>
</evidence>
<dbReference type="Proteomes" id="UP000683360">
    <property type="component" value="Unassembled WGS sequence"/>
</dbReference>
<proteinExistence type="inferred from homology"/>
<organism evidence="10 11">
    <name type="scientific">Mytilus edulis</name>
    <name type="common">Blue mussel</name>
    <dbReference type="NCBI Taxonomy" id="6550"/>
    <lineage>
        <taxon>Eukaryota</taxon>
        <taxon>Metazoa</taxon>
        <taxon>Spiralia</taxon>
        <taxon>Lophotrochozoa</taxon>
        <taxon>Mollusca</taxon>
        <taxon>Bivalvia</taxon>
        <taxon>Autobranchia</taxon>
        <taxon>Pteriomorphia</taxon>
        <taxon>Mytilida</taxon>
        <taxon>Mytiloidea</taxon>
        <taxon>Mytilidae</taxon>
        <taxon>Mytilinae</taxon>
        <taxon>Mytilus</taxon>
    </lineage>
</organism>
<dbReference type="OrthoDB" id="10251073at2759"/>
<protein>
    <recommendedName>
        <fullName evidence="3">Cilia- and flagella-associated protein 206</fullName>
    </recommendedName>
</protein>
<keyword evidence="11" id="KW-1185">Reference proteome</keyword>
<evidence type="ECO:0000256" key="1">
    <source>
        <dbReference type="ARBA" id="ARBA00004430"/>
    </source>
</evidence>
<dbReference type="PANTHER" id="PTHR21442:SF0">
    <property type="entry name" value="CILIA- AND FLAGELLA-ASSOCIATED PROTEIN 206"/>
    <property type="match status" value="1"/>
</dbReference>
<dbReference type="EMBL" id="CAJPWZ010002219">
    <property type="protein sequence ID" value="CAG2233873.1"/>
    <property type="molecule type" value="Genomic_DNA"/>
</dbReference>
<evidence type="ECO:0000256" key="3">
    <source>
        <dbReference type="ARBA" id="ARBA00021602"/>
    </source>
</evidence>
<dbReference type="Pfam" id="PF12018">
    <property type="entry name" value="FAP206"/>
    <property type="match status" value="2"/>
</dbReference>
<evidence type="ECO:0000313" key="11">
    <source>
        <dbReference type="Proteomes" id="UP000683360"/>
    </source>
</evidence>
<comment type="caution">
    <text evidence="10">The sequence shown here is derived from an EMBL/GenBank/DDBJ whole genome shotgun (WGS) entry which is preliminary data.</text>
</comment>
<comment type="function">
    <text evidence="9">Essential for sperm motility and is involved in the regulation of the beating frequency of motile cilia on the epithelial cells of the respiratory tract. Required for the establishment of radial spokes in sperm flagella.</text>
</comment>
<keyword evidence="4" id="KW-0963">Cytoplasm</keyword>
<comment type="similarity">
    <text evidence="2">Belongs to the CFAP206 family.</text>
</comment>
<accession>A0A8S3TJB6</accession>
<keyword evidence="8" id="KW-0966">Cell projection</keyword>
<sequence length="645" mass="74209">MISCLLSGKSYLKSDFKVESAVDSITDWKAHLMRSRNQEDARLDLVRDLKDRQISQDSPITSSLIKDTVADLHTLIPDIQEIHIYSDNAGCYKNTLMMASLRRDAIDARQNGQFIVIVVDTVTVIDGEKNNMKSIPGITQLHNFQFVSDGLRADFLEEHRRVLESRLQPVIREITDIRARTREELESLYRKIVSVVLLRSGLGSPTYIAVVREATADLQSVYPQTELGTFMSLTKRDKERQLLELTMIVTGIRLFNKECGKGGEEINDYLMEKMHFGESSEGPSTQLLKESLINTRQHEAFLRVILNDVFSCAYQVESLEKQLATRMEQLQATVQSKWLCLQLKFILEPFTRVGIHQVSVLINILASLEPFTRGHRELFTDEILTPFLDGAIIKSDEQRIQESKGEKINPSDFKDLDWLFPDTTKHFNKLPLQYRGYCAWALAKFDRLLLPSNPDIGVLRNKDHYYGFSNKQAATEFSQNPDGFIRLVAEGAKRSPELKQLLKLHTQFASITPYSQRSYNTDQDRFLHKCTTVNFQARTEAHEPVNQSLPSPVFTSSHSLLDCNSYWYKEVATIRRIKRTNFKEDLNSAYDADRDFIVSFTDAHIIEMVLEYFGMERIHSNQTRHIPPEFITDEGKKTWIYLKIG</sequence>
<keyword evidence="6" id="KW-0969">Cilium</keyword>
<keyword evidence="5" id="KW-0970">Cilium biogenesis/degradation</keyword>
<keyword evidence="7" id="KW-0206">Cytoskeleton</keyword>
<dbReference type="GO" id="GO:0030030">
    <property type="term" value="P:cell projection organization"/>
    <property type="evidence" value="ECO:0007669"/>
    <property type="project" value="UniProtKB-KW"/>
</dbReference>
<dbReference type="AlphaFoldDB" id="A0A8S3TJB6"/>
<dbReference type="PANTHER" id="PTHR21442">
    <property type="entry name" value="CILIA- AND FLAGELLA-ASSOCIATED PROTEIN 206"/>
    <property type="match status" value="1"/>
</dbReference>
<dbReference type="GO" id="GO:0036064">
    <property type="term" value="C:ciliary basal body"/>
    <property type="evidence" value="ECO:0007669"/>
    <property type="project" value="TreeGrafter"/>
</dbReference>
<evidence type="ECO:0000256" key="5">
    <source>
        <dbReference type="ARBA" id="ARBA00022794"/>
    </source>
</evidence>
<evidence type="ECO:0000313" key="10">
    <source>
        <dbReference type="EMBL" id="CAG2233873.1"/>
    </source>
</evidence>
<dbReference type="GO" id="GO:0003356">
    <property type="term" value="P:regulation of cilium beat frequency"/>
    <property type="evidence" value="ECO:0007669"/>
    <property type="project" value="TreeGrafter"/>
</dbReference>
<evidence type="ECO:0000256" key="9">
    <source>
        <dbReference type="ARBA" id="ARBA00045321"/>
    </source>
</evidence>
<name>A0A8S3TJB6_MYTED</name>
<evidence type="ECO:0000256" key="6">
    <source>
        <dbReference type="ARBA" id="ARBA00023069"/>
    </source>
</evidence>
<evidence type="ECO:0000256" key="2">
    <source>
        <dbReference type="ARBA" id="ARBA00010500"/>
    </source>
</evidence>